<sequence>MVIWNCSGRLVELNYSNDTASDGLKLSNDCGWALSVQRGRMGLRLLSVDVSCCDDDEEARWLGKLL</sequence>
<comment type="caution">
    <text evidence="1">The sequence shown here is derived from an EMBL/GenBank/DDBJ whole genome shotgun (WGS) entry which is preliminary data.</text>
</comment>
<protein>
    <submittedName>
        <fullName evidence="1">Uncharacterized protein</fullName>
    </submittedName>
</protein>
<organism evidence="1 2">
    <name type="scientific">Rubus argutus</name>
    <name type="common">Southern blackberry</name>
    <dbReference type="NCBI Taxonomy" id="59490"/>
    <lineage>
        <taxon>Eukaryota</taxon>
        <taxon>Viridiplantae</taxon>
        <taxon>Streptophyta</taxon>
        <taxon>Embryophyta</taxon>
        <taxon>Tracheophyta</taxon>
        <taxon>Spermatophyta</taxon>
        <taxon>Magnoliopsida</taxon>
        <taxon>eudicotyledons</taxon>
        <taxon>Gunneridae</taxon>
        <taxon>Pentapetalae</taxon>
        <taxon>rosids</taxon>
        <taxon>fabids</taxon>
        <taxon>Rosales</taxon>
        <taxon>Rosaceae</taxon>
        <taxon>Rosoideae</taxon>
        <taxon>Rosoideae incertae sedis</taxon>
        <taxon>Rubus</taxon>
    </lineage>
</organism>
<dbReference type="AlphaFoldDB" id="A0AAW1W787"/>
<gene>
    <name evidence="1" type="ORF">M0R45_028381</name>
</gene>
<keyword evidence="2" id="KW-1185">Reference proteome</keyword>
<reference evidence="1 2" key="1">
    <citation type="journal article" date="2023" name="G3 (Bethesda)">
        <title>A chromosome-length genome assembly and annotation of blackberry (Rubus argutus, cv. 'Hillquist').</title>
        <authorList>
            <person name="Bruna T."/>
            <person name="Aryal R."/>
            <person name="Dudchenko O."/>
            <person name="Sargent D.J."/>
            <person name="Mead D."/>
            <person name="Buti M."/>
            <person name="Cavallini A."/>
            <person name="Hytonen T."/>
            <person name="Andres J."/>
            <person name="Pham M."/>
            <person name="Weisz D."/>
            <person name="Mascagni F."/>
            <person name="Usai G."/>
            <person name="Natali L."/>
            <person name="Bassil N."/>
            <person name="Fernandez G.E."/>
            <person name="Lomsadze A."/>
            <person name="Armour M."/>
            <person name="Olukolu B."/>
            <person name="Poorten T."/>
            <person name="Britton C."/>
            <person name="Davik J."/>
            <person name="Ashrafi H."/>
            <person name="Aiden E.L."/>
            <person name="Borodovsky M."/>
            <person name="Worthington M."/>
        </authorList>
    </citation>
    <scope>NUCLEOTIDE SEQUENCE [LARGE SCALE GENOMIC DNA]</scope>
    <source>
        <strain evidence="1">PI 553951</strain>
    </source>
</reference>
<dbReference type="EMBL" id="JBEDUW010000006">
    <property type="protein sequence ID" value="KAK9919804.1"/>
    <property type="molecule type" value="Genomic_DNA"/>
</dbReference>
<evidence type="ECO:0000313" key="2">
    <source>
        <dbReference type="Proteomes" id="UP001457282"/>
    </source>
</evidence>
<name>A0AAW1W787_RUBAR</name>
<accession>A0AAW1W787</accession>
<evidence type="ECO:0000313" key="1">
    <source>
        <dbReference type="EMBL" id="KAK9919804.1"/>
    </source>
</evidence>
<dbReference type="Proteomes" id="UP001457282">
    <property type="component" value="Unassembled WGS sequence"/>
</dbReference>
<proteinExistence type="predicted"/>